<feature type="domain" description="Formyl transferase N-terminal" evidence="6">
    <location>
        <begin position="1"/>
        <end position="178"/>
    </location>
</feature>
<protein>
    <recommendedName>
        <fullName evidence="2 5">Methionyl-tRNA formyltransferase</fullName>
        <ecNumber evidence="2 5">2.1.2.9</ecNumber>
    </recommendedName>
</protein>
<dbReference type="GO" id="GO:0004479">
    <property type="term" value="F:methionyl-tRNA formyltransferase activity"/>
    <property type="evidence" value="ECO:0007669"/>
    <property type="project" value="UniProtKB-UniRule"/>
</dbReference>
<dbReference type="InterPro" id="IPR011034">
    <property type="entry name" value="Formyl_transferase-like_C_sf"/>
</dbReference>
<comment type="caution">
    <text evidence="8">The sequence shown here is derived from an EMBL/GenBank/DDBJ whole genome shotgun (WGS) entry which is preliminary data.</text>
</comment>
<evidence type="ECO:0000256" key="4">
    <source>
        <dbReference type="ARBA" id="ARBA00022917"/>
    </source>
</evidence>
<name>A0A9D2TEE9_9FIRM</name>
<dbReference type="SUPFAM" id="SSF53328">
    <property type="entry name" value="Formyltransferase"/>
    <property type="match status" value="1"/>
</dbReference>
<evidence type="ECO:0000256" key="5">
    <source>
        <dbReference type="HAMAP-Rule" id="MF_00182"/>
    </source>
</evidence>
<dbReference type="GO" id="GO:0005829">
    <property type="term" value="C:cytosol"/>
    <property type="evidence" value="ECO:0007669"/>
    <property type="project" value="TreeGrafter"/>
</dbReference>
<comment type="catalytic activity">
    <reaction evidence="5">
        <text>L-methionyl-tRNA(fMet) + (6R)-10-formyltetrahydrofolate = N-formyl-L-methionyl-tRNA(fMet) + (6S)-5,6,7,8-tetrahydrofolate + H(+)</text>
        <dbReference type="Rhea" id="RHEA:24380"/>
        <dbReference type="Rhea" id="RHEA-COMP:9952"/>
        <dbReference type="Rhea" id="RHEA-COMP:9953"/>
        <dbReference type="ChEBI" id="CHEBI:15378"/>
        <dbReference type="ChEBI" id="CHEBI:57453"/>
        <dbReference type="ChEBI" id="CHEBI:78530"/>
        <dbReference type="ChEBI" id="CHEBI:78844"/>
        <dbReference type="ChEBI" id="CHEBI:195366"/>
        <dbReference type="EC" id="2.1.2.9"/>
    </reaction>
</comment>
<dbReference type="PANTHER" id="PTHR11138:SF5">
    <property type="entry name" value="METHIONYL-TRNA FORMYLTRANSFERASE, MITOCHONDRIAL"/>
    <property type="match status" value="1"/>
</dbReference>
<proteinExistence type="inferred from homology"/>
<dbReference type="EC" id="2.1.2.9" evidence="2 5"/>
<keyword evidence="3 5" id="KW-0808">Transferase</keyword>
<evidence type="ECO:0000313" key="8">
    <source>
        <dbReference type="EMBL" id="HJC66894.1"/>
    </source>
</evidence>
<gene>
    <name evidence="5 8" type="primary">fmt</name>
    <name evidence="8" type="ORF">H9931_09285</name>
</gene>
<reference evidence="8" key="2">
    <citation type="submission" date="2021-04" db="EMBL/GenBank/DDBJ databases">
        <authorList>
            <person name="Gilroy R."/>
        </authorList>
    </citation>
    <scope>NUCLEOTIDE SEQUENCE</scope>
    <source>
        <strain evidence="8">CHK198-12963</strain>
    </source>
</reference>
<sequence length="323" mass="35357">MRIVFMGTPDFSVAPLKALIEGGHEILAVVTQPDKPKGRGKAVQMTPVKEEALSRGIAVYQPVKVREPEFIQVMKDLAPDVIVVVAFGQIIPQAILDLPPYGCINIHASLLPKYRGAAPIQWAVIDGEKETGITTMQMDAGLDTGAILEQERVTLAEDETGGSLFDKLSAVGSSLILSTLEKLEAGTITLKPQPSEGSTYAGRLTKELGDIDWSKDAVSIERLIRGLNPWPSAYTRWKGKTVKLWAAKALPQDTVKEMGEYEKGAFGQIVRCDRHCLTVQTGEGLLDIRELQLEGKKRMDVEAFLRGCPMAVGDVFERRMINS</sequence>
<keyword evidence="4 5" id="KW-0648">Protein biosynthesis</keyword>
<accession>A0A9D2TEE9</accession>
<feature type="binding site" evidence="5">
    <location>
        <begin position="109"/>
        <end position="112"/>
    </location>
    <ligand>
        <name>(6S)-5,6,7,8-tetrahydrofolate</name>
        <dbReference type="ChEBI" id="CHEBI:57453"/>
    </ligand>
</feature>
<dbReference type="Pfam" id="PF02911">
    <property type="entry name" value="Formyl_trans_C"/>
    <property type="match status" value="1"/>
</dbReference>
<dbReference type="HAMAP" id="MF_00182">
    <property type="entry name" value="Formyl_trans"/>
    <property type="match status" value="1"/>
</dbReference>
<comment type="similarity">
    <text evidence="1 5">Belongs to the Fmt family.</text>
</comment>
<evidence type="ECO:0000313" key="9">
    <source>
        <dbReference type="Proteomes" id="UP000823863"/>
    </source>
</evidence>
<dbReference type="Proteomes" id="UP000823863">
    <property type="component" value="Unassembled WGS sequence"/>
</dbReference>
<dbReference type="NCBIfam" id="TIGR00460">
    <property type="entry name" value="fmt"/>
    <property type="match status" value="1"/>
</dbReference>
<dbReference type="PANTHER" id="PTHR11138">
    <property type="entry name" value="METHIONYL-TRNA FORMYLTRANSFERASE"/>
    <property type="match status" value="1"/>
</dbReference>
<evidence type="ECO:0000259" key="7">
    <source>
        <dbReference type="Pfam" id="PF02911"/>
    </source>
</evidence>
<comment type="function">
    <text evidence="5">Attaches a formyl group to the free amino group of methionyl-tRNA(fMet). The formyl group appears to play a dual role in the initiator identity of N-formylmethionyl-tRNA by promoting its recognition by IF2 and preventing the misappropriation of this tRNA by the elongation apparatus.</text>
</comment>
<evidence type="ECO:0000256" key="2">
    <source>
        <dbReference type="ARBA" id="ARBA00012261"/>
    </source>
</evidence>
<dbReference type="CDD" id="cd08704">
    <property type="entry name" value="Met_tRNA_FMT_C"/>
    <property type="match status" value="1"/>
</dbReference>
<dbReference type="InterPro" id="IPR005793">
    <property type="entry name" value="Formyl_trans_C"/>
</dbReference>
<dbReference type="SUPFAM" id="SSF50486">
    <property type="entry name" value="FMT C-terminal domain-like"/>
    <property type="match status" value="1"/>
</dbReference>
<dbReference type="InterPro" id="IPR041711">
    <property type="entry name" value="Met-tRNA-FMT_N"/>
</dbReference>
<organism evidence="8 9">
    <name type="scientific">Candidatus Enterocloster excrementigallinarum</name>
    <dbReference type="NCBI Taxonomy" id="2838558"/>
    <lineage>
        <taxon>Bacteria</taxon>
        <taxon>Bacillati</taxon>
        <taxon>Bacillota</taxon>
        <taxon>Clostridia</taxon>
        <taxon>Lachnospirales</taxon>
        <taxon>Lachnospiraceae</taxon>
        <taxon>Enterocloster</taxon>
    </lineage>
</organism>
<dbReference type="InterPro" id="IPR002376">
    <property type="entry name" value="Formyl_transf_N"/>
</dbReference>
<evidence type="ECO:0000259" key="6">
    <source>
        <dbReference type="Pfam" id="PF00551"/>
    </source>
</evidence>
<dbReference type="InterPro" id="IPR036477">
    <property type="entry name" value="Formyl_transf_N_sf"/>
</dbReference>
<dbReference type="EMBL" id="DWWB01000053">
    <property type="protein sequence ID" value="HJC66894.1"/>
    <property type="molecule type" value="Genomic_DNA"/>
</dbReference>
<evidence type="ECO:0000256" key="3">
    <source>
        <dbReference type="ARBA" id="ARBA00022679"/>
    </source>
</evidence>
<feature type="domain" description="Formyl transferase C-terminal" evidence="7">
    <location>
        <begin position="203"/>
        <end position="308"/>
    </location>
</feature>
<dbReference type="FunFam" id="3.40.50.12230:FF:000001">
    <property type="entry name" value="Methionyl-tRNA formyltransferase"/>
    <property type="match status" value="1"/>
</dbReference>
<dbReference type="InterPro" id="IPR005794">
    <property type="entry name" value="Fmt"/>
</dbReference>
<dbReference type="Pfam" id="PF00551">
    <property type="entry name" value="Formyl_trans_N"/>
    <property type="match status" value="1"/>
</dbReference>
<dbReference type="PROSITE" id="PS00373">
    <property type="entry name" value="GART"/>
    <property type="match status" value="1"/>
</dbReference>
<dbReference type="Gene3D" id="3.40.50.12230">
    <property type="match status" value="1"/>
</dbReference>
<dbReference type="CDD" id="cd08646">
    <property type="entry name" value="FMT_core_Met-tRNA-FMT_N"/>
    <property type="match status" value="1"/>
</dbReference>
<evidence type="ECO:0000256" key="1">
    <source>
        <dbReference type="ARBA" id="ARBA00010699"/>
    </source>
</evidence>
<dbReference type="AlphaFoldDB" id="A0A9D2TEE9"/>
<dbReference type="InterPro" id="IPR044135">
    <property type="entry name" value="Met-tRNA-FMT_C"/>
</dbReference>
<dbReference type="InterPro" id="IPR001555">
    <property type="entry name" value="GART_AS"/>
</dbReference>
<reference evidence="8" key="1">
    <citation type="journal article" date="2021" name="PeerJ">
        <title>Extensive microbial diversity within the chicken gut microbiome revealed by metagenomics and culture.</title>
        <authorList>
            <person name="Gilroy R."/>
            <person name="Ravi A."/>
            <person name="Getino M."/>
            <person name="Pursley I."/>
            <person name="Horton D.L."/>
            <person name="Alikhan N.F."/>
            <person name="Baker D."/>
            <person name="Gharbi K."/>
            <person name="Hall N."/>
            <person name="Watson M."/>
            <person name="Adriaenssens E.M."/>
            <person name="Foster-Nyarko E."/>
            <person name="Jarju S."/>
            <person name="Secka A."/>
            <person name="Antonio M."/>
            <person name="Oren A."/>
            <person name="Chaudhuri R.R."/>
            <person name="La Ragione R."/>
            <person name="Hildebrand F."/>
            <person name="Pallen M.J."/>
        </authorList>
    </citation>
    <scope>NUCLEOTIDE SEQUENCE</scope>
    <source>
        <strain evidence="8">CHK198-12963</strain>
    </source>
</reference>